<reference evidence="2 3" key="1">
    <citation type="journal article" date="2011" name="Stand. Genomic Sci.">
        <title>Complete genome sequence of Rhodospirillum rubrum type strain (S1).</title>
        <authorList>
            <person name="Munk A.C."/>
            <person name="Copeland A."/>
            <person name="Lucas S."/>
            <person name="Lapidus A."/>
            <person name="Del Rio T.G."/>
            <person name="Barry K."/>
            <person name="Detter J.C."/>
            <person name="Hammon N."/>
            <person name="Israni S."/>
            <person name="Pitluck S."/>
            <person name="Brettin T."/>
            <person name="Bruce D."/>
            <person name="Han C."/>
            <person name="Tapia R."/>
            <person name="Gilna P."/>
            <person name="Schmutz J."/>
            <person name="Larimer F."/>
            <person name="Land M."/>
            <person name="Kyrpides N.C."/>
            <person name="Mavromatis K."/>
            <person name="Richardson P."/>
            <person name="Rohde M."/>
            <person name="Goker M."/>
            <person name="Klenk H.P."/>
            <person name="Zhang Y."/>
            <person name="Roberts G.P."/>
            <person name="Reslewic S."/>
            <person name="Schwartz D.C."/>
        </authorList>
    </citation>
    <scope>NUCLEOTIDE SEQUENCE [LARGE SCALE GENOMIC DNA]</scope>
    <source>
        <strain evidence="3">ATCC 11170 / ATH 1.1.1 / DSM 467 / LMG 4362 / NCIMB 8255 / S1</strain>
    </source>
</reference>
<evidence type="ECO:0000313" key="3">
    <source>
        <dbReference type="Proteomes" id="UP000001929"/>
    </source>
</evidence>
<keyword evidence="3" id="KW-1185">Reference proteome</keyword>
<dbReference type="STRING" id="269796.Rru_A3590"/>
<sequence length="214" mass="22818">MLDRRPLALAALVLLGVLAPPAVPAFAQAPGPSAPAAPASPTAGGETLLFTLPPGWKVLHSVDGDSLSRGVFIPNAQDGNSWKDMVVVTMARGSDAPDIKQTYQRTVGAYEKTCQAHTAAVPQTEVKNGVGRAFWTLGCHRRKDMSFGEASFFLFLQGREGAYLVQRIWRTAPFGNEGPPITGPERDQAIALLKTVRLCDPKRGDRCPANAGAK</sequence>
<protein>
    <submittedName>
        <fullName evidence="2">Uncharacterized protein</fullName>
    </submittedName>
</protein>
<dbReference type="KEGG" id="rru:Rru_A3590"/>
<evidence type="ECO:0000313" key="2">
    <source>
        <dbReference type="EMBL" id="ABC24384.1"/>
    </source>
</evidence>
<proteinExistence type="predicted"/>
<dbReference type="EMBL" id="CP000230">
    <property type="protein sequence ID" value="ABC24384.1"/>
    <property type="molecule type" value="Genomic_DNA"/>
</dbReference>
<dbReference type="Proteomes" id="UP000001929">
    <property type="component" value="Chromosome"/>
</dbReference>
<evidence type="ECO:0000256" key="1">
    <source>
        <dbReference type="SAM" id="SignalP"/>
    </source>
</evidence>
<dbReference type="eggNOG" id="ENOG5031WU7">
    <property type="taxonomic scope" value="Bacteria"/>
</dbReference>
<organism evidence="2 3">
    <name type="scientific">Rhodospirillum rubrum (strain ATCC 11170 / ATH 1.1.1 / DSM 467 / LMG 4362 / NCIMB 8255 / S1)</name>
    <dbReference type="NCBI Taxonomy" id="269796"/>
    <lineage>
        <taxon>Bacteria</taxon>
        <taxon>Pseudomonadati</taxon>
        <taxon>Pseudomonadota</taxon>
        <taxon>Alphaproteobacteria</taxon>
        <taxon>Rhodospirillales</taxon>
        <taxon>Rhodospirillaceae</taxon>
        <taxon>Rhodospirillum</taxon>
    </lineage>
</organism>
<keyword evidence="1" id="KW-0732">Signal</keyword>
<accession>Q2RNB1</accession>
<feature type="chain" id="PRO_5004214579" evidence="1">
    <location>
        <begin position="28"/>
        <end position="214"/>
    </location>
</feature>
<dbReference type="EnsemblBacteria" id="ABC24384">
    <property type="protein sequence ID" value="ABC24384"/>
    <property type="gene ID" value="Rru_A3590"/>
</dbReference>
<dbReference type="AlphaFoldDB" id="Q2RNB1"/>
<dbReference type="RefSeq" id="WP_011391337.1">
    <property type="nucleotide sequence ID" value="NC_007643.1"/>
</dbReference>
<name>Q2RNB1_RHORT</name>
<dbReference type="HOGENOM" id="CLU_112042_0_0_5"/>
<dbReference type="PATRIC" id="fig|269796.9.peg.3711"/>
<feature type="signal peptide" evidence="1">
    <location>
        <begin position="1"/>
        <end position="27"/>
    </location>
</feature>
<gene>
    <name evidence="2" type="ordered locus">Rru_A3590</name>
</gene>